<dbReference type="OrthoDB" id="10275903at2759"/>
<keyword evidence="2" id="KW-1185">Reference proteome</keyword>
<protein>
    <submittedName>
        <fullName evidence="1">Uncharacterized protein</fullName>
    </submittedName>
</protein>
<organism evidence="1 2">
    <name type="scientific">Trichonephila inaurata madagascariensis</name>
    <dbReference type="NCBI Taxonomy" id="2747483"/>
    <lineage>
        <taxon>Eukaryota</taxon>
        <taxon>Metazoa</taxon>
        <taxon>Ecdysozoa</taxon>
        <taxon>Arthropoda</taxon>
        <taxon>Chelicerata</taxon>
        <taxon>Arachnida</taxon>
        <taxon>Araneae</taxon>
        <taxon>Araneomorphae</taxon>
        <taxon>Entelegynae</taxon>
        <taxon>Araneoidea</taxon>
        <taxon>Nephilidae</taxon>
        <taxon>Trichonephila</taxon>
        <taxon>Trichonephila inaurata</taxon>
    </lineage>
</organism>
<dbReference type="AlphaFoldDB" id="A0A8X7C820"/>
<evidence type="ECO:0000313" key="1">
    <source>
        <dbReference type="EMBL" id="GFY57273.1"/>
    </source>
</evidence>
<dbReference type="EMBL" id="BMAV01011410">
    <property type="protein sequence ID" value="GFY57273.1"/>
    <property type="molecule type" value="Genomic_DNA"/>
</dbReference>
<evidence type="ECO:0000313" key="2">
    <source>
        <dbReference type="Proteomes" id="UP000886998"/>
    </source>
</evidence>
<reference evidence="1" key="1">
    <citation type="submission" date="2020-08" db="EMBL/GenBank/DDBJ databases">
        <title>Multicomponent nature underlies the extraordinary mechanical properties of spider dragline silk.</title>
        <authorList>
            <person name="Kono N."/>
            <person name="Nakamura H."/>
            <person name="Mori M."/>
            <person name="Yoshida Y."/>
            <person name="Ohtoshi R."/>
            <person name="Malay A.D."/>
            <person name="Moran D.A.P."/>
            <person name="Tomita M."/>
            <person name="Numata K."/>
            <person name="Arakawa K."/>
        </authorList>
    </citation>
    <scope>NUCLEOTIDE SEQUENCE</scope>
</reference>
<dbReference type="Proteomes" id="UP000886998">
    <property type="component" value="Unassembled WGS sequence"/>
</dbReference>
<sequence length="89" mass="10323">MPGFLYLTRKCRNLNHEQGNTIRNKIIETRPRFVELETSFASYEMEIQRPLYGPSLQRQDGLLPKSGKQDSEMSASKFEYFCIDRDGSG</sequence>
<name>A0A8X7C820_9ARAC</name>
<proteinExistence type="predicted"/>
<gene>
    <name evidence="1" type="ORF">TNIN_466291</name>
</gene>
<comment type="caution">
    <text evidence="1">The sequence shown here is derived from an EMBL/GenBank/DDBJ whole genome shotgun (WGS) entry which is preliminary data.</text>
</comment>
<accession>A0A8X7C820</accession>